<dbReference type="Proteomes" id="UP000236379">
    <property type="component" value="Unassembled WGS sequence"/>
</dbReference>
<dbReference type="EMBL" id="PPPD01000005">
    <property type="protein sequence ID" value="PNY79274.1"/>
    <property type="molecule type" value="Genomic_DNA"/>
</dbReference>
<keyword evidence="1" id="KW-0812">Transmembrane</keyword>
<protein>
    <submittedName>
        <fullName evidence="2">Uncharacterized protein</fullName>
    </submittedName>
</protein>
<gene>
    <name evidence="2" type="ORF">CVO96_20395</name>
</gene>
<reference evidence="2 3" key="1">
    <citation type="submission" date="2018-01" db="EMBL/GenBank/DDBJ databases">
        <title>Deinococcus koreensis sp. nov., a radiation-resistant bacterium isolated from river water.</title>
        <authorList>
            <person name="Choi A."/>
        </authorList>
    </citation>
    <scope>NUCLEOTIDE SEQUENCE [LARGE SCALE GENOMIC DNA]</scope>
    <source>
        <strain evidence="2 3">SJW1-2</strain>
    </source>
</reference>
<keyword evidence="1" id="KW-0472">Membrane</keyword>
<organism evidence="2 3">
    <name type="scientific">Deinococcus koreensis</name>
    <dbReference type="NCBI Taxonomy" id="2054903"/>
    <lineage>
        <taxon>Bacteria</taxon>
        <taxon>Thermotogati</taxon>
        <taxon>Deinococcota</taxon>
        <taxon>Deinococci</taxon>
        <taxon>Deinococcales</taxon>
        <taxon>Deinococcaceae</taxon>
        <taxon>Deinococcus</taxon>
    </lineage>
</organism>
<dbReference type="AlphaFoldDB" id="A0A2K3URY0"/>
<name>A0A2K3URY0_9DEIO</name>
<dbReference type="RefSeq" id="WP_103314312.1">
    <property type="nucleotide sequence ID" value="NZ_PPPD01000005.1"/>
</dbReference>
<evidence type="ECO:0000256" key="1">
    <source>
        <dbReference type="SAM" id="Phobius"/>
    </source>
</evidence>
<feature type="transmembrane region" description="Helical" evidence="1">
    <location>
        <begin position="39"/>
        <end position="61"/>
    </location>
</feature>
<comment type="caution">
    <text evidence="2">The sequence shown here is derived from an EMBL/GenBank/DDBJ whole genome shotgun (WGS) entry which is preliminary data.</text>
</comment>
<feature type="transmembrane region" description="Helical" evidence="1">
    <location>
        <begin position="6"/>
        <end position="27"/>
    </location>
</feature>
<sequence length="62" mass="6818">MRLYLLVNLTASLALLCLLVALVVGIVGAWRHHLRLRRVCISLVMVGVLLLLASLVLTLMIP</sequence>
<proteinExistence type="predicted"/>
<evidence type="ECO:0000313" key="2">
    <source>
        <dbReference type="EMBL" id="PNY79274.1"/>
    </source>
</evidence>
<keyword evidence="1" id="KW-1133">Transmembrane helix</keyword>
<keyword evidence="3" id="KW-1185">Reference proteome</keyword>
<evidence type="ECO:0000313" key="3">
    <source>
        <dbReference type="Proteomes" id="UP000236379"/>
    </source>
</evidence>
<accession>A0A2K3URY0</accession>